<reference evidence="3 4" key="1">
    <citation type="submission" date="2016-01" db="EMBL/GenBank/DDBJ databases">
        <title>The new phylogeny of the genus Mycobacterium.</title>
        <authorList>
            <person name="Tarcisio F."/>
            <person name="Conor M."/>
            <person name="Antonella G."/>
            <person name="Elisabetta G."/>
            <person name="Giulia F.S."/>
            <person name="Sara T."/>
            <person name="Anna F."/>
            <person name="Clotilde B."/>
            <person name="Roberto B."/>
            <person name="Veronica D.S."/>
            <person name="Fabio R."/>
            <person name="Monica P."/>
            <person name="Olivier J."/>
            <person name="Enrico T."/>
            <person name="Nicola S."/>
        </authorList>
    </citation>
    <scope>NUCLEOTIDE SEQUENCE [LARGE SCALE GENOMIC DNA]</scope>
    <source>
        <strain evidence="3 4">DSM 45731</strain>
    </source>
</reference>
<evidence type="ECO:0000256" key="1">
    <source>
        <dbReference type="ARBA" id="ARBA00008812"/>
    </source>
</evidence>
<feature type="domain" description="Lipid/polyisoprenoid-binding YceI-like" evidence="2">
    <location>
        <begin position="16"/>
        <end position="174"/>
    </location>
</feature>
<accession>A0A1X1UP31</accession>
<name>A0A1X1UP31_9MYCO</name>
<dbReference type="InterPro" id="IPR007372">
    <property type="entry name" value="Lipid/polyisoprenoid-bd_YceI"/>
</dbReference>
<dbReference type="OrthoDB" id="9811006at2"/>
<dbReference type="EMBL" id="LQOW01000026">
    <property type="protein sequence ID" value="ORV58572.1"/>
    <property type="molecule type" value="Genomic_DNA"/>
</dbReference>
<organism evidence="3 4">
    <name type="scientific">Mycobacterium fragae</name>
    <dbReference type="NCBI Taxonomy" id="1260918"/>
    <lineage>
        <taxon>Bacteria</taxon>
        <taxon>Bacillati</taxon>
        <taxon>Actinomycetota</taxon>
        <taxon>Actinomycetes</taxon>
        <taxon>Mycobacteriales</taxon>
        <taxon>Mycobacteriaceae</taxon>
        <taxon>Mycobacterium</taxon>
    </lineage>
</organism>
<comment type="caution">
    <text evidence="3">The sequence shown here is derived from an EMBL/GenBank/DDBJ whole genome shotgun (WGS) entry which is preliminary data.</text>
</comment>
<evidence type="ECO:0000259" key="2">
    <source>
        <dbReference type="SMART" id="SM00867"/>
    </source>
</evidence>
<dbReference type="PANTHER" id="PTHR34406">
    <property type="entry name" value="PROTEIN YCEI"/>
    <property type="match status" value="1"/>
</dbReference>
<dbReference type="SMART" id="SM00867">
    <property type="entry name" value="YceI"/>
    <property type="match status" value="1"/>
</dbReference>
<comment type="similarity">
    <text evidence="1">Belongs to the UPF0312 family.</text>
</comment>
<dbReference type="Pfam" id="PF04264">
    <property type="entry name" value="YceI"/>
    <property type="match status" value="1"/>
</dbReference>
<dbReference type="Proteomes" id="UP000194000">
    <property type="component" value="Unassembled WGS sequence"/>
</dbReference>
<dbReference type="AlphaFoldDB" id="A0A1X1UP31"/>
<proteinExistence type="inferred from homology"/>
<evidence type="ECO:0000313" key="3">
    <source>
        <dbReference type="EMBL" id="ORV58572.1"/>
    </source>
</evidence>
<dbReference type="InterPro" id="IPR036761">
    <property type="entry name" value="TTHA0802/YceI-like_sf"/>
</dbReference>
<gene>
    <name evidence="3" type="ORF">AWC06_19455</name>
</gene>
<dbReference type="RefSeq" id="WP_085198830.1">
    <property type="nucleotide sequence ID" value="NZ_JACKVI010000009.1"/>
</dbReference>
<dbReference type="SUPFAM" id="SSF101874">
    <property type="entry name" value="YceI-like"/>
    <property type="match status" value="1"/>
</dbReference>
<keyword evidence="4" id="KW-1185">Reference proteome</keyword>
<dbReference type="Gene3D" id="2.40.128.110">
    <property type="entry name" value="Lipid/polyisoprenoid-binding, YceI-like"/>
    <property type="match status" value="1"/>
</dbReference>
<dbReference type="STRING" id="1260918.AWC06_19455"/>
<sequence length="178" mass="19009">MSAVTTFLSSAESVGAWNLVPEQSTIRFENKTMWGAMKVRGAFTEFSGGGQIQDGQTVSGRIEVKAASVDTGLHTRDEDLRSASFFDVEKYPNITVVVSGGQPAGDDTVRLDAELTAKGITAPIPLQAHVEVLSDNEVCLTAHTTVQRKQFAVEGNMFGMVGAKTTLKASLVFRRAAA</sequence>
<dbReference type="PANTHER" id="PTHR34406:SF1">
    <property type="entry name" value="PROTEIN YCEI"/>
    <property type="match status" value="1"/>
</dbReference>
<evidence type="ECO:0000313" key="4">
    <source>
        <dbReference type="Proteomes" id="UP000194000"/>
    </source>
</evidence>
<protein>
    <recommendedName>
        <fullName evidence="2">Lipid/polyisoprenoid-binding YceI-like domain-containing protein</fullName>
    </recommendedName>
</protein>